<accession>A0A8S5RK64</accession>
<sequence>MKGSPLRIRGSYDKSLAPYYDGKRDAEDGVFYQDVVIYNNMYYVCINTEAGESD</sequence>
<proteinExistence type="predicted"/>
<reference evidence="1" key="1">
    <citation type="journal article" date="2021" name="Proc. Natl. Acad. Sci. U.S.A.">
        <title>A Catalog of Tens of Thousands of Viruses from Human Metagenomes Reveals Hidden Associations with Chronic Diseases.</title>
        <authorList>
            <person name="Tisza M.J."/>
            <person name="Buck C.B."/>
        </authorList>
    </citation>
    <scope>NUCLEOTIDE SEQUENCE</scope>
    <source>
        <strain evidence="1">CtBM815</strain>
    </source>
</reference>
<dbReference type="EMBL" id="BK059109">
    <property type="protein sequence ID" value="DAE31489.1"/>
    <property type="molecule type" value="Genomic_DNA"/>
</dbReference>
<name>A0A8S5RK64_9VIRU</name>
<protein>
    <submittedName>
        <fullName evidence="1">Uncharacterized protein</fullName>
    </submittedName>
</protein>
<organism evidence="1">
    <name type="scientific">virus sp. ctBM815</name>
    <dbReference type="NCBI Taxonomy" id="2825806"/>
    <lineage>
        <taxon>Viruses</taxon>
    </lineage>
</organism>
<evidence type="ECO:0000313" key="1">
    <source>
        <dbReference type="EMBL" id="DAE31489.1"/>
    </source>
</evidence>